<name>A0A074Y847_AURSE</name>
<evidence type="ECO:0000313" key="1">
    <source>
        <dbReference type="EMBL" id="KEQ93958.1"/>
    </source>
</evidence>
<dbReference type="RefSeq" id="XP_013342446.1">
    <property type="nucleotide sequence ID" value="XM_013486992.1"/>
</dbReference>
<organism evidence="1 2">
    <name type="scientific">Aureobasidium subglaciale (strain EXF-2481)</name>
    <name type="common">Aureobasidium pullulans var. subglaciale</name>
    <dbReference type="NCBI Taxonomy" id="1043005"/>
    <lineage>
        <taxon>Eukaryota</taxon>
        <taxon>Fungi</taxon>
        <taxon>Dikarya</taxon>
        <taxon>Ascomycota</taxon>
        <taxon>Pezizomycotina</taxon>
        <taxon>Dothideomycetes</taxon>
        <taxon>Dothideomycetidae</taxon>
        <taxon>Dothideales</taxon>
        <taxon>Saccotheciaceae</taxon>
        <taxon>Aureobasidium</taxon>
    </lineage>
</organism>
<dbReference type="OrthoDB" id="10433304at2759"/>
<dbReference type="InParanoid" id="A0A074Y847"/>
<dbReference type="Proteomes" id="UP000030641">
    <property type="component" value="Unassembled WGS sequence"/>
</dbReference>
<accession>A0A074Y847</accession>
<proteinExistence type="predicted"/>
<keyword evidence="2" id="KW-1185">Reference proteome</keyword>
<dbReference type="HOGENOM" id="CLU_1686215_0_0_1"/>
<reference evidence="1 2" key="1">
    <citation type="journal article" date="2014" name="BMC Genomics">
        <title>Genome sequencing of four Aureobasidium pullulans varieties: biotechnological potential, stress tolerance, and description of new species.</title>
        <authorList>
            <person name="Gostin Ar C."/>
            <person name="Ohm R.A."/>
            <person name="Kogej T."/>
            <person name="Sonjak S."/>
            <person name="Turk M."/>
            <person name="Zajc J."/>
            <person name="Zalar P."/>
            <person name="Grube M."/>
            <person name="Sun H."/>
            <person name="Han J."/>
            <person name="Sharma A."/>
            <person name="Chiniquy J."/>
            <person name="Ngan C.Y."/>
            <person name="Lipzen A."/>
            <person name="Barry K."/>
            <person name="Grigoriev I.V."/>
            <person name="Gunde-Cimerman N."/>
        </authorList>
    </citation>
    <scope>NUCLEOTIDE SEQUENCE [LARGE SCALE GENOMIC DNA]</scope>
    <source>
        <strain evidence="1 2">EXF-2481</strain>
    </source>
</reference>
<evidence type="ECO:0000313" key="2">
    <source>
        <dbReference type="Proteomes" id="UP000030641"/>
    </source>
</evidence>
<sequence length="156" mass="16913">MCFVAPSCRGLGTHQSPMCVWLSYMASGNLGEQGSRKKRRRKRGSTAGQDLLAGVGKRCLLSLSITVDVCMHRPTETLSSADSHHGPVFNTKPDNLELLPSSLCDLQLHLPLAPPLTMSCRPKIYQAPSLCASQSNPPACLICSYNGCFFCCPRQS</sequence>
<gene>
    <name evidence="1" type="ORF">AUEXF2481DRAFT_320422</name>
</gene>
<protein>
    <submittedName>
        <fullName evidence="1">Uncharacterized protein</fullName>
    </submittedName>
</protein>
<dbReference type="AlphaFoldDB" id="A0A074Y847"/>
<dbReference type="EMBL" id="KL584764">
    <property type="protein sequence ID" value="KEQ93958.1"/>
    <property type="molecule type" value="Genomic_DNA"/>
</dbReference>
<dbReference type="GeneID" id="25364571"/>